<keyword evidence="3" id="KW-1185">Reference proteome</keyword>
<evidence type="ECO:0000313" key="2">
    <source>
        <dbReference type="EMBL" id="QWC10386.1"/>
    </source>
</evidence>
<evidence type="ECO:0000256" key="1">
    <source>
        <dbReference type="SAM" id="Phobius"/>
    </source>
</evidence>
<keyword evidence="1" id="KW-0472">Membrane</keyword>
<dbReference type="Proteomes" id="UP000676885">
    <property type="component" value="Chromosome"/>
</dbReference>
<evidence type="ECO:0000313" key="3">
    <source>
        <dbReference type="Proteomes" id="UP000676885"/>
    </source>
</evidence>
<keyword evidence="1" id="KW-0812">Transmembrane</keyword>
<sequence length="97" mass="9856">MALVPKFFAGILLANAVPHGVSAVQGREFPTPFATPPGVGLSSPLANAVWSAVNAAGGAALLGRKTPGPRDRATVAAGALAMTFFLAYYFGKDQVKA</sequence>
<dbReference type="EMBL" id="CP076022">
    <property type="protein sequence ID" value="QWC10386.1"/>
    <property type="molecule type" value="Genomic_DNA"/>
</dbReference>
<gene>
    <name evidence="2" type="ORF">KKR91_01650</name>
</gene>
<keyword evidence="1" id="KW-1133">Transmembrane helix</keyword>
<dbReference type="AlphaFoldDB" id="A0A975R1D2"/>
<feature type="transmembrane region" description="Helical" evidence="1">
    <location>
        <begin position="73"/>
        <end position="91"/>
    </location>
</feature>
<dbReference type="KEGG" id="ajg:KKR91_01650"/>
<organism evidence="2 3">
    <name type="scientific">Arthrobacter jiangjiafuii</name>
    <dbReference type="NCBI Taxonomy" id="2817475"/>
    <lineage>
        <taxon>Bacteria</taxon>
        <taxon>Bacillati</taxon>
        <taxon>Actinomycetota</taxon>
        <taxon>Actinomycetes</taxon>
        <taxon>Micrococcales</taxon>
        <taxon>Micrococcaceae</taxon>
        <taxon>Arthrobacter</taxon>
    </lineage>
</organism>
<dbReference type="RefSeq" id="WP_210231422.1">
    <property type="nucleotide sequence ID" value="NZ_CP076022.1"/>
</dbReference>
<protein>
    <submittedName>
        <fullName evidence="2">Uncharacterized protein</fullName>
    </submittedName>
</protein>
<accession>A0A975R1D2</accession>
<proteinExistence type="predicted"/>
<name>A0A975R1D2_9MICC</name>
<reference evidence="2 3" key="1">
    <citation type="submission" date="2021-05" db="EMBL/GenBank/DDBJ databases">
        <title>Novel species in genus Arthrobacter.</title>
        <authorList>
            <person name="Zhang G."/>
        </authorList>
    </citation>
    <scope>NUCLEOTIDE SEQUENCE [LARGE SCALE GENOMIC DNA]</scope>
    <source>
        <strain evidence="3">zg-ZUI227</strain>
    </source>
</reference>